<feature type="disulfide bond" evidence="5">
    <location>
        <begin position="236"/>
        <end position="297"/>
    </location>
</feature>
<feature type="non-terminal residue" evidence="6">
    <location>
        <position position="420"/>
    </location>
</feature>
<dbReference type="AlphaFoldDB" id="A0A6S7LRE2"/>
<keyword evidence="4" id="KW-0325">Glycoprotein</keyword>
<dbReference type="SUPFAM" id="SSF56487">
    <property type="entry name" value="SRCR-like"/>
    <property type="match status" value="3"/>
</dbReference>
<reference evidence="6" key="1">
    <citation type="submission" date="2020-04" db="EMBL/GenBank/DDBJ databases">
        <authorList>
            <person name="Alioto T."/>
            <person name="Alioto T."/>
            <person name="Gomez Garrido J."/>
        </authorList>
    </citation>
    <scope>NUCLEOTIDE SEQUENCE</scope>
    <source>
        <strain evidence="6">A484AB</strain>
    </source>
</reference>
<feature type="disulfide bond" evidence="5">
    <location>
        <begin position="342"/>
        <end position="406"/>
    </location>
</feature>
<dbReference type="EMBL" id="CACRXK020028498">
    <property type="protein sequence ID" value="CAB4041553.1"/>
    <property type="molecule type" value="Genomic_DNA"/>
</dbReference>
<dbReference type="PANTHER" id="PTHR48071:SF18">
    <property type="entry name" value="DELETED IN MALIGNANT BRAIN TUMORS 1 PROTEIN-RELATED"/>
    <property type="match status" value="1"/>
</dbReference>
<dbReference type="FunFam" id="3.10.250.10:FF:000006">
    <property type="entry name" value="neurotrypsin isoform X2"/>
    <property type="match status" value="2"/>
</dbReference>
<evidence type="ECO:0000256" key="4">
    <source>
        <dbReference type="ARBA" id="ARBA00023180"/>
    </source>
</evidence>
<feature type="disulfide bond" evidence="5">
    <location>
        <begin position="223"/>
        <end position="287"/>
    </location>
</feature>
<feature type="non-terminal residue" evidence="6">
    <location>
        <position position="1"/>
    </location>
</feature>
<dbReference type="Gene3D" id="3.10.250.10">
    <property type="entry name" value="SRCR-like domain"/>
    <property type="match status" value="3"/>
</dbReference>
<feature type="disulfide bond" evidence="5">
    <location>
        <begin position="70"/>
        <end position="80"/>
    </location>
</feature>
<dbReference type="OrthoDB" id="536948at2759"/>
<evidence type="ECO:0000256" key="2">
    <source>
        <dbReference type="ARBA" id="ARBA00022737"/>
    </source>
</evidence>
<evidence type="ECO:0000313" key="6">
    <source>
        <dbReference type="EMBL" id="CAB4041553.1"/>
    </source>
</evidence>
<name>A0A6S7LRE2_PARCT</name>
<accession>A0A6S7LRE2</accession>
<evidence type="ECO:0000256" key="1">
    <source>
        <dbReference type="ARBA" id="ARBA00022729"/>
    </source>
</evidence>
<sequence>IRLVGGSNHSEGRVEVYYEGKWGTVCHYSWDIYDADVVCRQLGFQGAESGYKYSYFGGGTGQIWLGNVRCGGRESSLFFCRNDGWGNHDCTGDHNRDAGVRCSGSRGRQRRCVPSYFLWQNIPHPFDRTNLKRPTPTWTTRAAPTTSFDCLSGEFQCRNGRCVNMSNHTDKSSRTNLPSLSRYNTPLMPSFLRVSKFDVRLVGGSRNEGRVEVYYNGTWGTVCNDGWDINDARVVCSQLGFDDAKHAYTSSYFGQGSGQVWLDNVGCTGRESSLFSCIHGGVGIHDCRHSQDVGVRCRGRRGLRDPCTRDVLLHNGIRLVNGRSRNEGRVEVYYQGRWGTVCDDDWDLNDARVVCRQLGLQDAETAYKKSYFGRGTGQFWLDDVNCTGHEESLISCRHRGMGNHDCSHVENAGVRCSAAQ</sequence>
<dbReference type="PROSITE" id="PS00420">
    <property type="entry name" value="SRCR_1"/>
    <property type="match status" value="3"/>
</dbReference>
<evidence type="ECO:0000313" key="7">
    <source>
        <dbReference type="Proteomes" id="UP001152795"/>
    </source>
</evidence>
<dbReference type="Proteomes" id="UP001152795">
    <property type="component" value="Unassembled WGS sequence"/>
</dbReference>
<keyword evidence="7" id="KW-1185">Reference proteome</keyword>
<keyword evidence="1" id="KW-0732">Signal</keyword>
<organism evidence="6 7">
    <name type="scientific">Paramuricea clavata</name>
    <name type="common">Red gorgonian</name>
    <name type="synonym">Violescent sea-whip</name>
    <dbReference type="NCBI Taxonomy" id="317549"/>
    <lineage>
        <taxon>Eukaryota</taxon>
        <taxon>Metazoa</taxon>
        <taxon>Cnidaria</taxon>
        <taxon>Anthozoa</taxon>
        <taxon>Octocorallia</taxon>
        <taxon>Malacalcyonacea</taxon>
        <taxon>Plexauridae</taxon>
        <taxon>Paramuricea</taxon>
    </lineage>
</organism>
<dbReference type="InterPro" id="IPR001190">
    <property type="entry name" value="SRCR"/>
</dbReference>
<evidence type="ECO:0000256" key="3">
    <source>
        <dbReference type="ARBA" id="ARBA00023157"/>
    </source>
</evidence>
<dbReference type="PRINTS" id="PR00258">
    <property type="entry name" value="SPERACTRCPTR"/>
</dbReference>
<keyword evidence="2" id="KW-0677">Repeat</keyword>
<comment type="caution">
    <text evidence="6">The sequence shown here is derived from an EMBL/GenBank/DDBJ whole genome shotgun (WGS) entry which is preliminary data.</text>
</comment>
<dbReference type="PROSITE" id="PS50287">
    <property type="entry name" value="SRCR_2"/>
    <property type="match status" value="3"/>
</dbReference>
<dbReference type="GO" id="GO:0016020">
    <property type="term" value="C:membrane"/>
    <property type="evidence" value="ECO:0007669"/>
    <property type="project" value="InterPro"/>
</dbReference>
<feature type="disulfide bond" evidence="5">
    <location>
        <begin position="386"/>
        <end position="396"/>
    </location>
</feature>
<feature type="disulfide bond" evidence="5">
    <location>
        <begin position="267"/>
        <end position="277"/>
    </location>
</feature>
<dbReference type="InterPro" id="IPR036772">
    <property type="entry name" value="SRCR-like_dom_sf"/>
</dbReference>
<feature type="disulfide bond" evidence="5">
    <location>
        <begin position="26"/>
        <end position="90"/>
    </location>
</feature>
<evidence type="ECO:0000256" key="5">
    <source>
        <dbReference type="PROSITE-ProRule" id="PRU00196"/>
    </source>
</evidence>
<dbReference type="Pfam" id="PF00530">
    <property type="entry name" value="SRCR"/>
    <property type="match status" value="3"/>
</dbReference>
<dbReference type="PANTHER" id="PTHR48071">
    <property type="entry name" value="SRCR DOMAIN-CONTAINING PROTEIN"/>
    <property type="match status" value="1"/>
</dbReference>
<comment type="caution">
    <text evidence="5">Lacks conserved residue(s) required for the propagation of feature annotation.</text>
</comment>
<protein>
    <submittedName>
        <fullName evidence="6">Deleted in malignant brain tumors 1, partial</fullName>
    </submittedName>
</protein>
<dbReference type="FunFam" id="3.10.250.10:FF:000001">
    <property type="entry name" value="Lysyl oxidase 4 isoform X1"/>
    <property type="match status" value="1"/>
</dbReference>
<keyword evidence="3 5" id="KW-1015">Disulfide bond</keyword>
<dbReference type="SMART" id="SM00202">
    <property type="entry name" value="SR"/>
    <property type="match status" value="3"/>
</dbReference>
<feature type="disulfide bond" evidence="5">
    <location>
        <begin position="355"/>
        <end position="416"/>
    </location>
</feature>
<gene>
    <name evidence="6" type="ORF">PACLA_8A061011</name>
</gene>
<proteinExistence type="predicted"/>